<reference evidence="1 2" key="1">
    <citation type="journal article" date="2016" name="Nat. Commun.">
        <title>Thousands of microbial genomes shed light on interconnected biogeochemical processes in an aquifer system.</title>
        <authorList>
            <person name="Anantharaman K."/>
            <person name="Brown C.T."/>
            <person name="Hug L.A."/>
            <person name="Sharon I."/>
            <person name="Castelle C.J."/>
            <person name="Probst A.J."/>
            <person name="Thomas B.C."/>
            <person name="Singh A."/>
            <person name="Wilkins M.J."/>
            <person name="Karaoz U."/>
            <person name="Brodie E.L."/>
            <person name="Williams K.H."/>
            <person name="Hubbard S.S."/>
            <person name="Banfield J.F."/>
        </authorList>
    </citation>
    <scope>NUCLEOTIDE SEQUENCE [LARGE SCALE GENOMIC DNA]</scope>
</reference>
<evidence type="ECO:0000313" key="1">
    <source>
        <dbReference type="EMBL" id="OGY92222.1"/>
    </source>
</evidence>
<accession>A0A1G2BT45</accession>
<evidence type="ECO:0000313" key="2">
    <source>
        <dbReference type="Proteomes" id="UP000178109"/>
    </source>
</evidence>
<organism evidence="1 2">
    <name type="scientific">Candidatus Komeilibacteria bacterium RIFCSPLOWO2_02_FULL_48_11</name>
    <dbReference type="NCBI Taxonomy" id="1798553"/>
    <lineage>
        <taxon>Bacteria</taxon>
        <taxon>Candidatus Komeiliibacteriota</taxon>
    </lineage>
</organism>
<dbReference type="EMBL" id="MHKO01000026">
    <property type="protein sequence ID" value="OGY92222.1"/>
    <property type="molecule type" value="Genomic_DNA"/>
</dbReference>
<comment type="caution">
    <text evidence="1">The sequence shown here is derived from an EMBL/GenBank/DDBJ whole genome shotgun (WGS) entry which is preliminary data.</text>
</comment>
<sequence>MNATLITGTFPPCQACHTWDESIEETRADVKDAMSAYLRALRADEDVIPEDKGLELFETIEVEPQTKSQPLAYA</sequence>
<name>A0A1G2BT45_9BACT</name>
<dbReference type="Proteomes" id="UP000178109">
    <property type="component" value="Unassembled WGS sequence"/>
</dbReference>
<evidence type="ECO:0008006" key="3">
    <source>
        <dbReference type="Google" id="ProtNLM"/>
    </source>
</evidence>
<protein>
    <recommendedName>
        <fullName evidence="3">HicB-like antitoxin of toxin-antitoxin system domain-containing protein</fullName>
    </recommendedName>
</protein>
<dbReference type="AlphaFoldDB" id="A0A1G2BT45"/>
<proteinExistence type="predicted"/>
<dbReference type="Gene3D" id="3.30.160.250">
    <property type="match status" value="1"/>
</dbReference>
<dbReference type="InterPro" id="IPR035069">
    <property type="entry name" value="TTHA1013/TTHA0281-like"/>
</dbReference>
<gene>
    <name evidence="1" type="ORF">A3H70_01045</name>
</gene>
<dbReference type="SUPFAM" id="SSF143100">
    <property type="entry name" value="TTHA1013/TTHA0281-like"/>
    <property type="match status" value="1"/>
</dbReference>